<keyword evidence="2" id="KW-1185">Reference proteome</keyword>
<name>A0ABT7C1Y6_9CYAN</name>
<proteinExistence type="predicted"/>
<evidence type="ECO:0000313" key="1">
    <source>
        <dbReference type="EMBL" id="MDJ1185439.1"/>
    </source>
</evidence>
<protein>
    <submittedName>
        <fullName evidence="1">Uncharacterized protein</fullName>
    </submittedName>
</protein>
<accession>A0ABT7C1Y6</accession>
<organism evidence="1 2">
    <name type="scientific">Roseofilum casamattae BLCC-M143</name>
    <dbReference type="NCBI Taxonomy" id="3022442"/>
    <lineage>
        <taxon>Bacteria</taxon>
        <taxon>Bacillati</taxon>
        <taxon>Cyanobacteriota</taxon>
        <taxon>Cyanophyceae</taxon>
        <taxon>Desertifilales</taxon>
        <taxon>Desertifilaceae</taxon>
        <taxon>Roseofilum</taxon>
        <taxon>Roseofilum casamattae</taxon>
    </lineage>
</organism>
<evidence type="ECO:0000313" key="2">
    <source>
        <dbReference type="Proteomes" id="UP001232992"/>
    </source>
</evidence>
<dbReference type="Proteomes" id="UP001232992">
    <property type="component" value="Unassembled WGS sequence"/>
</dbReference>
<sequence length="206" mass="22447">MSKIQSGRISVWSAVLCGGLLAAFSAVLLPAEPAAARNAFLTCDYELQQMGVNGADRTAACGSALYPKDISGCVVRIVNENQIAPSEALSTCRQVRRPLELATCVTDINEMNWLDDRLVAADRILQTCQRSLLPKRFSQCVVGMSWETDLPISDLMNRCIEARNRPRGFYPNLPNGLQPLSPTPGAPPALQLIPGIEPSPDELRIR</sequence>
<gene>
    <name evidence="1" type="ORF">PMH09_19825</name>
</gene>
<comment type="caution">
    <text evidence="1">The sequence shown here is derived from an EMBL/GenBank/DDBJ whole genome shotgun (WGS) entry which is preliminary data.</text>
</comment>
<reference evidence="1 2" key="1">
    <citation type="submission" date="2023-01" db="EMBL/GenBank/DDBJ databases">
        <title>Novel diversity within Roseofilum (Cyanobacteria; Desertifilaceae) from marine benthic mats with descriptions of four novel species.</title>
        <authorList>
            <person name="Wang Y."/>
            <person name="Berthold D.E."/>
            <person name="Hu J."/>
            <person name="Lefler F.W."/>
            <person name="Laughinghouse H.D. IV."/>
        </authorList>
    </citation>
    <scope>NUCLEOTIDE SEQUENCE [LARGE SCALE GENOMIC DNA]</scope>
    <source>
        <strain evidence="1 2">BLCC-M143</strain>
    </source>
</reference>
<dbReference type="EMBL" id="JAQOSQ010000034">
    <property type="protein sequence ID" value="MDJ1185439.1"/>
    <property type="molecule type" value="Genomic_DNA"/>
</dbReference>
<dbReference type="RefSeq" id="WP_283760081.1">
    <property type="nucleotide sequence ID" value="NZ_JAQOSQ010000034.1"/>
</dbReference>